<dbReference type="InterPro" id="IPR018214">
    <property type="entry name" value="GluRdtase_CS"/>
</dbReference>
<evidence type="ECO:0000256" key="9">
    <source>
        <dbReference type="RuleBase" id="RU000584"/>
    </source>
</evidence>
<keyword evidence="5 8" id="KW-0560">Oxidoreductase</keyword>
<comment type="domain">
    <text evidence="8">Possesses an unusual extended V-shaped dimeric structure with each monomer consisting of three distinct domains arranged along a curved 'spinal' alpha-helix. The N-terminal catalytic domain specifically recognizes the glutamate moiety of the substrate. The second domain is the NADPH-binding domain, and the third C-terminal domain is responsible for dimerization.</text>
</comment>
<evidence type="ECO:0000256" key="5">
    <source>
        <dbReference type="ARBA" id="ARBA00023002"/>
    </source>
</evidence>
<feature type="active site" description="Nucleophile" evidence="8">
    <location>
        <position position="50"/>
    </location>
</feature>
<comment type="caution">
    <text evidence="13">The sequence shown here is derived from an EMBL/GenBank/DDBJ whole genome shotgun (WGS) entry which is preliminary data.</text>
</comment>
<dbReference type="PIRSF" id="PIRSF000445">
    <property type="entry name" value="4pyrrol_synth_GluRdtase"/>
    <property type="match status" value="1"/>
</dbReference>
<dbReference type="InterPro" id="IPR015896">
    <property type="entry name" value="4pyrrol_synth_GluRdtase_dimer"/>
</dbReference>
<accession>A0ABV4UE52</accession>
<evidence type="ECO:0000259" key="11">
    <source>
        <dbReference type="Pfam" id="PF01488"/>
    </source>
</evidence>
<feature type="domain" description="Quinate/shikimate 5-dehydrogenase/glutamyl-tRNA reductase" evidence="11">
    <location>
        <begin position="168"/>
        <end position="302"/>
    </location>
</feature>
<reference evidence="14" key="1">
    <citation type="submission" date="2024-06" db="EMBL/GenBank/DDBJ databases">
        <title>Radixoralia hellwigii gen. nov., sp nov., isolated from a root canal in the human oral cavity.</title>
        <authorList>
            <person name="Bartsch S."/>
            <person name="Wittmer A."/>
            <person name="Schulz A.-K."/>
            <person name="Neumann-Schaal M."/>
            <person name="Wolf J."/>
            <person name="Gronow S."/>
            <person name="Tennert C."/>
            <person name="Haecker G."/>
            <person name="Cieplik F."/>
            <person name="Al-Ahmad A."/>
        </authorList>
    </citation>
    <scope>NUCLEOTIDE SEQUENCE [LARGE SCALE GENOMIC DNA]</scope>
    <source>
        <strain evidence="14">Wk13</strain>
    </source>
</reference>
<dbReference type="PANTHER" id="PTHR43013">
    <property type="entry name" value="GLUTAMYL-TRNA REDUCTASE"/>
    <property type="match status" value="1"/>
</dbReference>
<organism evidence="13 14">
    <name type="scientific">Dentiradicibacter hellwigii</name>
    <dbReference type="NCBI Taxonomy" id="3149053"/>
    <lineage>
        <taxon>Bacteria</taxon>
        <taxon>Pseudomonadati</taxon>
        <taxon>Pseudomonadota</taxon>
        <taxon>Betaproteobacteria</taxon>
        <taxon>Rhodocyclales</taxon>
        <taxon>Rhodocyclaceae</taxon>
        <taxon>Dentiradicibacter</taxon>
    </lineage>
</organism>
<dbReference type="NCBIfam" id="TIGR01035">
    <property type="entry name" value="hemA"/>
    <property type="match status" value="1"/>
</dbReference>
<dbReference type="PANTHER" id="PTHR43013:SF1">
    <property type="entry name" value="GLUTAMYL-TRNA REDUCTASE"/>
    <property type="match status" value="1"/>
</dbReference>
<dbReference type="RefSeq" id="WP_418891007.1">
    <property type="nucleotide sequence ID" value="NZ_JBEUWX010000002.1"/>
</dbReference>
<keyword evidence="14" id="KW-1185">Reference proteome</keyword>
<dbReference type="Proteomes" id="UP001574673">
    <property type="component" value="Unassembled WGS sequence"/>
</dbReference>
<dbReference type="EMBL" id="JBEUWX010000002">
    <property type="protein sequence ID" value="MFA9949911.1"/>
    <property type="molecule type" value="Genomic_DNA"/>
</dbReference>
<feature type="binding site" evidence="8">
    <location>
        <begin position="110"/>
        <end position="112"/>
    </location>
    <ligand>
        <name>substrate</name>
    </ligand>
</feature>
<protein>
    <recommendedName>
        <fullName evidence="3 8">Glutamyl-tRNA reductase</fullName>
        <shortName evidence="8">GluTR</shortName>
        <ecNumber evidence="3 8">1.2.1.70</ecNumber>
    </recommendedName>
</protein>
<comment type="function">
    <text evidence="8">Catalyzes the NADPH-dependent reduction of glutamyl-tRNA(Glu) to glutamate 1-semialdehyde (GSA).</text>
</comment>
<dbReference type="PROSITE" id="PS00747">
    <property type="entry name" value="GLUTR"/>
    <property type="match status" value="1"/>
</dbReference>
<dbReference type="CDD" id="cd05213">
    <property type="entry name" value="NAD_bind_Glutamyl_tRNA_reduct"/>
    <property type="match status" value="1"/>
</dbReference>
<comment type="similarity">
    <text evidence="2 8 9">Belongs to the glutamyl-tRNA reductase family.</text>
</comment>
<proteinExistence type="inferred from homology"/>
<dbReference type="Pfam" id="PF01488">
    <property type="entry name" value="Shikimate_DH"/>
    <property type="match status" value="1"/>
</dbReference>
<name>A0ABV4UE52_9RHOO</name>
<comment type="pathway">
    <text evidence="1 8 9">Porphyrin-containing compound metabolism; protoporphyrin-IX biosynthesis; 5-aminolevulinate from L-glutamyl-tRNA(Glu): step 1/2.</text>
</comment>
<feature type="binding site" evidence="8">
    <location>
        <position position="116"/>
    </location>
    <ligand>
        <name>substrate</name>
    </ligand>
</feature>
<gene>
    <name evidence="8 13" type="primary">hemA</name>
    <name evidence="13" type="ORF">ABCS64_06210</name>
</gene>
<dbReference type="InterPro" id="IPR015895">
    <property type="entry name" value="4pyrrol_synth_GluRdtase_N"/>
</dbReference>
<evidence type="ECO:0000313" key="14">
    <source>
        <dbReference type="Proteomes" id="UP001574673"/>
    </source>
</evidence>
<feature type="binding site" evidence="8">
    <location>
        <begin position="185"/>
        <end position="190"/>
    </location>
    <ligand>
        <name>NADP(+)</name>
        <dbReference type="ChEBI" id="CHEBI:58349"/>
    </ligand>
</feature>
<dbReference type="InterPro" id="IPR036343">
    <property type="entry name" value="GluRdtase_N_sf"/>
</dbReference>
<dbReference type="GO" id="GO:0008883">
    <property type="term" value="F:glutamyl-tRNA reductase activity"/>
    <property type="evidence" value="ECO:0007669"/>
    <property type="project" value="UniProtKB-EC"/>
</dbReference>
<evidence type="ECO:0000259" key="12">
    <source>
        <dbReference type="Pfam" id="PF05201"/>
    </source>
</evidence>
<keyword evidence="4 8" id="KW-0521">NADP</keyword>
<evidence type="ECO:0000256" key="3">
    <source>
        <dbReference type="ARBA" id="ARBA00012970"/>
    </source>
</evidence>
<comment type="catalytic activity">
    <reaction evidence="7 8 9">
        <text>(S)-4-amino-5-oxopentanoate + tRNA(Glu) + NADP(+) = L-glutamyl-tRNA(Glu) + NADPH + H(+)</text>
        <dbReference type="Rhea" id="RHEA:12344"/>
        <dbReference type="Rhea" id="RHEA-COMP:9663"/>
        <dbReference type="Rhea" id="RHEA-COMP:9680"/>
        <dbReference type="ChEBI" id="CHEBI:15378"/>
        <dbReference type="ChEBI" id="CHEBI:57501"/>
        <dbReference type="ChEBI" id="CHEBI:57783"/>
        <dbReference type="ChEBI" id="CHEBI:58349"/>
        <dbReference type="ChEBI" id="CHEBI:78442"/>
        <dbReference type="ChEBI" id="CHEBI:78520"/>
        <dbReference type="EC" id="1.2.1.70"/>
    </reaction>
</comment>
<evidence type="ECO:0000259" key="10">
    <source>
        <dbReference type="Pfam" id="PF00745"/>
    </source>
</evidence>
<evidence type="ECO:0000313" key="13">
    <source>
        <dbReference type="EMBL" id="MFA9949911.1"/>
    </source>
</evidence>
<keyword evidence="6 8" id="KW-0627">Porphyrin biosynthesis</keyword>
<evidence type="ECO:0000256" key="6">
    <source>
        <dbReference type="ARBA" id="ARBA00023244"/>
    </source>
</evidence>
<feature type="domain" description="Glutamyl-tRNA reductase N-terminal" evidence="12">
    <location>
        <begin position="6"/>
        <end position="152"/>
    </location>
</feature>
<sequence>MAFFVLGINHRTAPLRVRERVVFHPEELRRVLADLTGDAGVHEAVILSTCNRTEIYCQAEAPQTIGQWMAADRRVPYHDIEPYLYVHAESEAVRHAFRVASGLDSMVIGEPQILGQLKEAVRAAREERTLGVVLDKLFQHAFAVAKDVRSTTAIGASVVSMAAATVRLAEGVFERIADRQVLFIGAGEMIELCAAHFAARQPQRIVVANRTLDRGRSLADRFGATAVRLEELAGRLHEFDIIVTCTASQLPILGLGMVERALKLRGRAPMFIADLAVPRDVEAEVVDLDKVYLYTVDDLAHIVEEGKESRQAAVANAEMIVGARTELFINWLDVRANVPTIRALRDNAERMRRRELERALKTLARGGDPVAALDALSQRLTNKLLHEPTQALHRTDGERGEVRSLIARLYRLPVE</sequence>
<feature type="domain" description="Tetrapyrrole biosynthesis glutamyl-tRNA reductase dimerisation" evidence="10">
    <location>
        <begin position="317"/>
        <end position="412"/>
    </location>
</feature>
<dbReference type="InterPro" id="IPR036453">
    <property type="entry name" value="GluRdtase_dimer_dom_sf"/>
</dbReference>
<feature type="binding site" evidence="8">
    <location>
        <begin position="49"/>
        <end position="52"/>
    </location>
    <ligand>
        <name>substrate</name>
    </ligand>
</feature>
<dbReference type="Gene3D" id="3.40.50.720">
    <property type="entry name" value="NAD(P)-binding Rossmann-like Domain"/>
    <property type="match status" value="1"/>
</dbReference>
<evidence type="ECO:0000256" key="8">
    <source>
        <dbReference type="HAMAP-Rule" id="MF_00087"/>
    </source>
</evidence>
<dbReference type="SUPFAM" id="SSF69742">
    <property type="entry name" value="Glutamyl tRNA-reductase catalytic, N-terminal domain"/>
    <property type="match status" value="1"/>
</dbReference>
<dbReference type="SUPFAM" id="SSF69075">
    <property type="entry name" value="Glutamyl tRNA-reductase dimerization domain"/>
    <property type="match status" value="1"/>
</dbReference>
<dbReference type="InterPro" id="IPR036291">
    <property type="entry name" value="NAD(P)-bd_dom_sf"/>
</dbReference>
<dbReference type="Pfam" id="PF05201">
    <property type="entry name" value="GlutR_N"/>
    <property type="match status" value="1"/>
</dbReference>
<dbReference type="InterPro" id="IPR000343">
    <property type="entry name" value="4pyrrol_synth_GluRdtase"/>
</dbReference>
<dbReference type="Gene3D" id="3.30.460.30">
    <property type="entry name" value="Glutamyl-tRNA reductase, N-terminal domain"/>
    <property type="match status" value="1"/>
</dbReference>
<feature type="binding site" evidence="8">
    <location>
        <position position="105"/>
    </location>
    <ligand>
        <name>substrate</name>
    </ligand>
</feature>
<evidence type="ECO:0000256" key="2">
    <source>
        <dbReference type="ARBA" id="ARBA00005916"/>
    </source>
</evidence>
<dbReference type="SUPFAM" id="SSF51735">
    <property type="entry name" value="NAD(P)-binding Rossmann-fold domains"/>
    <property type="match status" value="1"/>
</dbReference>
<dbReference type="HAMAP" id="MF_00087">
    <property type="entry name" value="Glu_tRNA_reductase"/>
    <property type="match status" value="1"/>
</dbReference>
<evidence type="ECO:0000256" key="4">
    <source>
        <dbReference type="ARBA" id="ARBA00022857"/>
    </source>
</evidence>
<evidence type="ECO:0000256" key="1">
    <source>
        <dbReference type="ARBA" id="ARBA00005059"/>
    </source>
</evidence>
<feature type="site" description="Important for activity" evidence="8">
    <location>
        <position position="95"/>
    </location>
</feature>
<comment type="miscellaneous">
    <text evidence="8">During catalysis, the active site Cys acts as a nucleophile attacking the alpha-carbonyl group of tRNA-bound glutamate with the formation of a thioester intermediate between enzyme and glutamate, and the concomitant release of tRNA(Glu). The thioester intermediate is finally reduced by direct hydride transfer from NADPH, to form the product GSA.</text>
</comment>
<dbReference type="Pfam" id="PF00745">
    <property type="entry name" value="GlutR_dimer"/>
    <property type="match status" value="1"/>
</dbReference>
<dbReference type="EC" id="1.2.1.70" evidence="3 8"/>
<evidence type="ECO:0000256" key="7">
    <source>
        <dbReference type="ARBA" id="ARBA00047464"/>
    </source>
</evidence>
<comment type="subunit">
    <text evidence="8">Homodimer.</text>
</comment>
<dbReference type="InterPro" id="IPR006151">
    <property type="entry name" value="Shikm_DH/Glu-tRNA_Rdtase"/>
</dbReference>